<gene>
    <name evidence="1" type="ORF">VB774_19745</name>
</gene>
<proteinExistence type="predicted"/>
<evidence type="ECO:0000313" key="1">
    <source>
        <dbReference type="EMBL" id="MEA5479865.1"/>
    </source>
</evidence>
<keyword evidence="2" id="KW-1185">Reference proteome</keyword>
<dbReference type="Proteomes" id="UP001301388">
    <property type="component" value="Unassembled WGS sequence"/>
</dbReference>
<dbReference type="Pfam" id="PF10009">
    <property type="entry name" value="DUF2252"/>
    <property type="match status" value="1"/>
</dbReference>
<organism evidence="1 2">
    <name type="scientific">Pseudanabaena galeata UHCC 0370</name>
    <dbReference type="NCBI Taxonomy" id="3110310"/>
    <lineage>
        <taxon>Bacteria</taxon>
        <taxon>Bacillati</taxon>
        <taxon>Cyanobacteriota</taxon>
        <taxon>Cyanophyceae</taxon>
        <taxon>Pseudanabaenales</taxon>
        <taxon>Pseudanabaenaceae</taxon>
        <taxon>Pseudanabaena</taxon>
    </lineage>
</organism>
<name>A0ABU5TNY0_9CYAN</name>
<dbReference type="PANTHER" id="PTHR39441">
    <property type="entry name" value="DUF2252 DOMAIN-CONTAINING PROTEIN"/>
    <property type="match status" value="1"/>
</dbReference>
<dbReference type="EMBL" id="JAYGIE010000101">
    <property type="protein sequence ID" value="MEA5479865.1"/>
    <property type="molecule type" value="Genomic_DNA"/>
</dbReference>
<sequence>MASRNIRDRIQRFNLSQPRDPELLKDKYAAMCADKENPFVFFRATCHLFYEDLPIKSWLKKAPLVWICGDLHVENFGNYKADNRHVYFDVNDFDEALLAPCTWEIVRLLTSIFVASETFAVKPSVAESLCQQFLNAYTQAIAEGKSYWMGADMAPSVITDLLCRKTQVQRKELLDERTVFNKDKQRRSLEIDNKKAKPISEQQRKKVTKFIESFAAQQPNPQFFKLLDVAQRIAGKGSLGIERYVLLVEGKGSPDGNYLLDLKKSLPSSLSPYVIWEQPKWQSEADRIVSIQKRSQAIPIAFLHAVTIDGDSFVLRELQSTQSPTDHLKIEKWDDKLSKSEQLMRSLGQIVTWSHLRTSGRQGSAIADQLIDFASKTEWKTELMEYAKTYSQQVHQDWQEFCK</sequence>
<dbReference type="RefSeq" id="WP_323263005.1">
    <property type="nucleotide sequence ID" value="NZ_JAYGIE010000101.1"/>
</dbReference>
<reference evidence="1 2" key="1">
    <citation type="submission" date="2023-12" db="EMBL/GenBank/DDBJ databases">
        <title>Baltic Sea Cyanobacteria.</title>
        <authorList>
            <person name="Delbaje E."/>
            <person name="Fewer D.P."/>
            <person name="Shishido T.K."/>
        </authorList>
    </citation>
    <scope>NUCLEOTIDE SEQUENCE [LARGE SCALE GENOMIC DNA]</scope>
    <source>
        <strain evidence="1 2">UHCC 0370</strain>
    </source>
</reference>
<accession>A0ABU5TNY0</accession>
<dbReference type="InterPro" id="IPR018721">
    <property type="entry name" value="DUF2252"/>
</dbReference>
<dbReference type="PANTHER" id="PTHR39441:SF1">
    <property type="entry name" value="DUF2252 DOMAIN-CONTAINING PROTEIN"/>
    <property type="match status" value="1"/>
</dbReference>
<protein>
    <submittedName>
        <fullName evidence="1">DUF2252 family protein</fullName>
    </submittedName>
</protein>
<comment type="caution">
    <text evidence="1">The sequence shown here is derived from an EMBL/GenBank/DDBJ whole genome shotgun (WGS) entry which is preliminary data.</text>
</comment>
<evidence type="ECO:0000313" key="2">
    <source>
        <dbReference type="Proteomes" id="UP001301388"/>
    </source>
</evidence>